<dbReference type="Pfam" id="PF06058">
    <property type="entry name" value="DCP1"/>
    <property type="match status" value="1"/>
</dbReference>
<dbReference type="GO" id="GO:0006397">
    <property type="term" value="P:mRNA processing"/>
    <property type="evidence" value="ECO:0007669"/>
    <property type="project" value="UniProtKB-KW"/>
</dbReference>
<dbReference type="OrthoDB" id="440673at2759"/>
<keyword evidence="5" id="KW-0866">Nonsense-mediated mRNA decay</keyword>
<protein>
    <recommendedName>
        <fullName evidence="7">mRNA-decapping enzyme C-terminal domain-containing protein</fullName>
    </recommendedName>
</protein>
<keyword evidence="4" id="KW-0507">mRNA processing</keyword>
<dbReference type="CDD" id="cd09804">
    <property type="entry name" value="Dcp1"/>
    <property type="match status" value="1"/>
</dbReference>
<dbReference type="GO" id="GO:0008047">
    <property type="term" value="F:enzyme activator activity"/>
    <property type="evidence" value="ECO:0007669"/>
    <property type="project" value="InterPro"/>
</dbReference>
<feature type="region of interest" description="Disordered" evidence="6">
    <location>
        <begin position="163"/>
        <end position="182"/>
    </location>
</feature>
<dbReference type="GO" id="GO:0031087">
    <property type="term" value="P:deadenylation-independent decapping of nuclear-transcribed mRNA"/>
    <property type="evidence" value="ECO:0007669"/>
    <property type="project" value="TreeGrafter"/>
</dbReference>
<evidence type="ECO:0000256" key="3">
    <source>
        <dbReference type="ARBA" id="ARBA00022490"/>
    </source>
</evidence>
<evidence type="ECO:0000256" key="2">
    <source>
        <dbReference type="ARBA" id="ARBA00008778"/>
    </source>
</evidence>
<keyword evidence="9" id="KW-1185">Reference proteome</keyword>
<evidence type="ECO:0000256" key="5">
    <source>
        <dbReference type="ARBA" id="ARBA00023161"/>
    </source>
</evidence>
<dbReference type="Proteomes" id="UP001153714">
    <property type="component" value="Chromosome 16"/>
</dbReference>
<sequence>MADTGSRMNFGALKRADPYAREIIDSATHVALYTYEENKWEKTNIEGALFVYSRNGEPYHSLVIMNRLSTINLIEPVSKGIELQLTQPFLLYRNAKGLIYGIWFYDKGECVRVATKLNSLVEESMKQVPVENVTQNPVYSSSTPSAAPVDIFSMLSKAQDDFNSNKGLLSNKTDSTTSKAPDMTSQSVMDFFAKAGSGGAVQMPAVSSLPSPGIFGPRPSDAREAPLLLQRLMSNPAHSVEHIEKQQRSVTPQEAQCSNGNVNLDSVMGQGSSYQMKSTPIEKQNHQRIPSLKKRLPQPLDGIDNGSNPLDIDLNLMHISSPKPTSPLASYLNQSQDISHSVSVSTHNGSKIDDVAMYPLMNSLNTPQKPALMPPTMFTASTGGDIQPSPEPLTRNQLLQAFNYLLKHDADFVNKLHEAYVKSFSEKAFSVS</sequence>
<dbReference type="EMBL" id="OU893347">
    <property type="protein sequence ID" value="CAG9786532.1"/>
    <property type="molecule type" value="Genomic_DNA"/>
</dbReference>
<proteinExistence type="inferred from homology"/>
<accession>A0A9N9QZL7</accession>
<organism evidence="8 9">
    <name type="scientific">Diatraea saccharalis</name>
    <name type="common">sugarcane borer</name>
    <dbReference type="NCBI Taxonomy" id="40085"/>
    <lineage>
        <taxon>Eukaryota</taxon>
        <taxon>Metazoa</taxon>
        <taxon>Ecdysozoa</taxon>
        <taxon>Arthropoda</taxon>
        <taxon>Hexapoda</taxon>
        <taxon>Insecta</taxon>
        <taxon>Pterygota</taxon>
        <taxon>Neoptera</taxon>
        <taxon>Endopterygota</taxon>
        <taxon>Lepidoptera</taxon>
        <taxon>Glossata</taxon>
        <taxon>Ditrysia</taxon>
        <taxon>Pyraloidea</taxon>
        <taxon>Crambidae</taxon>
        <taxon>Crambinae</taxon>
        <taxon>Diatraea</taxon>
    </lineage>
</organism>
<reference evidence="8" key="2">
    <citation type="submission" date="2022-10" db="EMBL/GenBank/DDBJ databases">
        <authorList>
            <consortium name="ENA_rothamsted_submissions"/>
            <consortium name="culmorum"/>
            <person name="King R."/>
        </authorList>
    </citation>
    <scope>NUCLEOTIDE SEQUENCE</scope>
</reference>
<evidence type="ECO:0000256" key="4">
    <source>
        <dbReference type="ARBA" id="ARBA00022664"/>
    </source>
</evidence>
<evidence type="ECO:0000259" key="7">
    <source>
        <dbReference type="Pfam" id="PF16741"/>
    </source>
</evidence>
<reference evidence="8" key="1">
    <citation type="submission" date="2021-12" db="EMBL/GenBank/DDBJ databases">
        <authorList>
            <person name="King R."/>
        </authorList>
    </citation>
    <scope>NUCLEOTIDE SEQUENCE</scope>
</reference>
<gene>
    <name evidence="8" type="ORF">DIATSA_LOCUS4473</name>
</gene>
<dbReference type="AlphaFoldDB" id="A0A9N9QZL7"/>
<dbReference type="GO" id="GO:0000290">
    <property type="term" value="P:deadenylation-dependent decapping of nuclear-transcribed mRNA"/>
    <property type="evidence" value="ECO:0007669"/>
    <property type="project" value="InterPro"/>
</dbReference>
<evidence type="ECO:0000313" key="8">
    <source>
        <dbReference type="EMBL" id="CAG9786532.1"/>
    </source>
</evidence>
<comment type="similarity">
    <text evidence="2">Belongs to the DCP1 family.</text>
</comment>
<name>A0A9N9QZL7_9NEOP</name>
<dbReference type="Pfam" id="PF16741">
    <property type="entry name" value="mRNA_decap_C"/>
    <property type="match status" value="1"/>
</dbReference>
<feature type="domain" description="mRNA-decapping enzyme C-terminal" evidence="7">
    <location>
        <begin position="391"/>
        <end position="428"/>
    </location>
</feature>
<dbReference type="GO" id="GO:0000932">
    <property type="term" value="C:P-body"/>
    <property type="evidence" value="ECO:0007669"/>
    <property type="project" value="TreeGrafter"/>
</dbReference>
<dbReference type="PANTHER" id="PTHR16290:SF0">
    <property type="entry name" value="DECAPPING PROTEIN 1, ISOFORM A"/>
    <property type="match status" value="1"/>
</dbReference>
<dbReference type="GO" id="GO:0000184">
    <property type="term" value="P:nuclear-transcribed mRNA catabolic process, nonsense-mediated decay"/>
    <property type="evidence" value="ECO:0007669"/>
    <property type="project" value="UniProtKB-KW"/>
</dbReference>
<dbReference type="InterPro" id="IPR031953">
    <property type="entry name" value="mRNA_decap_C"/>
</dbReference>
<evidence type="ECO:0000313" key="9">
    <source>
        <dbReference type="Proteomes" id="UP001153714"/>
    </source>
</evidence>
<dbReference type="Gene3D" id="2.30.29.30">
    <property type="entry name" value="Pleckstrin-homology domain (PH domain)/Phosphotyrosine-binding domain (PTB)"/>
    <property type="match status" value="1"/>
</dbReference>
<comment type="subcellular location">
    <subcellularLocation>
        <location evidence="1">Cytoplasm</location>
    </subcellularLocation>
</comment>
<dbReference type="GO" id="GO:0003729">
    <property type="term" value="F:mRNA binding"/>
    <property type="evidence" value="ECO:0007669"/>
    <property type="project" value="TreeGrafter"/>
</dbReference>
<dbReference type="Gene3D" id="6.10.140.2030">
    <property type="match status" value="1"/>
</dbReference>
<evidence type="ECO:0000256" key="1">
    <source>
        <dbReference type="ARBA" id="ARBA00004496"/>
    </source>
</evidence>
<dbReference type="InterPro" id="IPR011993">
    <property type="entry name" value="PH-like_dom_sf"/>
</dbReference>
<dbReference type="InterPro" id="IPR010334">
    <property type="entry name" value="Dcp1"/>
</dbReference>
<keyword evidence="3" id="KW-0963">Cytoplasm</keyword>
<evidence type="ECO:0000256" key="6">
    <source>
        <dbReference type="SAM" id="MobiDB-lite"/>
    </source>
</evidence>
<dbReference type="PANTHER" id="PTHR16290">
    <property type="entry name" value="TRANSCRIPTION FACTOR SMIF DECAPPING ENZYME DCP1"/>
    <property type="match status" value="1"/>
</dbReference>
<dbReference type="SUPFAM" id="SSF50729">
    <property type="entry name" value="PH domain-like"/>
    <property type="match status" value="1"/>
</dbReference>